<organism evidence="1 2">
    <name type="scientific">Scortum barcoo</name>
    <name type="common">barcoo grunter</name>
    <dbReference type="NCBI Taxonomy" id="214431"/>
    <lineage>
        <taxon>Eukaryota</taxon>
        <taxon>Metazoa</taxon>
        <taxon>Chordata</taxon>
        <taxon>Craniata</taxon>
        <taxon>Vertebrata</taxon>
        <taxon>Euteleostomi</taxon>
        <taxon>Actinopterygii</taxon>
        <taxon>Neopterygii</taxon>
        <taxon>Teleostei</taxon>
        <taxon>Neoteleostei</taxon>
        <taxon>Acanthomorphata</taxon>
        <taxon>Eupercaria</taxon>
        <taxon>Centrarchiformes</taxon>
        <taxon>Terapontoidei</taxon>
        <taxon>Terapontidae</taxon>
        <taxon>Scortum</taxon>
    </lineage>
</organism>
<comment type="caution">
    <text evidence="1">The sequence shown here is derived from an EMBL/GenBank/DDBJ whole genome shotgun (WGS) entry which is preliminary data.</text>
</comment>
<reference evidence="1" key="1">
    <citation type="submission" date="2022-04" db="EMBL/GenBank/DDBJ databases">
        <title>Jade perch genome.</title>
        <authorList>
            <person name="Chao B."/>
        </authorList>
    </citation>
    <scope>NUCLEOTIDE SEQUENCE</scope>
    <source>
        <strain evidence="1">CB-2022</strain>
    </source>
</reference>
<evidence type="ECO:0000313" key="2">
    <source>
        <dbReference type="Proteomes" id="UP000831701"/>
    </source>
</evidence>
<accession>A0ACB8W2K5</accession>
<dbReference type="EMBL" id="CM041545">
    <property type="protein sequence ID" value="KAI3361905.1"/>
    <property type="molecule type" value="Genomic_DNA"/>
</dbReference>
<proteinExistence type="predicted"/>
<evidence type="ECO:0000313" key="1">
    <source>
        <dbReference type="EMBL" id="KAI3361905.1"/>
    </source>
</evidence>
<sequence>MALASGHWLEKEMKGEAPSPRYGHALAVAGNVAFLFGGASSINQEEDSPVYFKDFYMLTVSPDDVTWEEIPQSGEVPSAREGHTLCVVKGKLYLFGGVSRPDATECLPGVYSFDIVGGVALRTIRHSSVAMGDNIYVYGGLVGRNPTDDLLVFNTVSLTWMPVKTSGSLPPALYGHSFALVGDQVFLFGGHESGGDLCKDLHVLNTAKMKWKVPLYVGIPPGRRHGHTTFILHSHLYVFGGKNEEQEFNDLKVMKLINPSERQPVMKEILSEFGLQGVSHSFTPTKVPNIRYELSESPPSNHSRNTAANAQVVFVHRDFSAVRDQAMKMIQTAFTLLDQEFQKLDRFVVFGLFTYVQQAINELQEMLDRHRSQNEAWLRARAEENDRDRRELCRLRVHTFLQSDQTFDANFQYLTLFSGLLQVPVNPSLYLIKYDGFDCVYGLELHKDERVQGLEVLPDRLAKSRLTDVNLADTMIGKAVEHMFETEEGPKEEWRGMVLARAPIMTTWFYITYEKDPVLYMYQLLDDYKEGDLRIMPDSNDSVPAEREPGEVVDSLVGKQVEYAKEDGGKRTGMVIHQVEAKPSVYFIKFDDDFLIYVYDLVKTS</sequence>
<dbReference type="Proteomes" id="UP000831701">
    <property type="component" value="Chromosome 15"/>
</dbReference>
<gene>
    <name evidence="1" type="ORF">L3Q82_001984</name>
</gene>
<protein>
    <submittedName>
        <fullName evidence="1">Uncharacterized protein</fullName>
    </submittedName>
</protein>
<name>A0ACB8W2K5_9TELE</name>
<keyword evidence="2" id="KW-1185">Reference proteome</keyword>